<evidence type="ECO:0000256" key="5">
    <source>
        <dbReference type="ARBA" id="ARBA00023002"/>
    </source>
</evidence>
<dbReference type="EMBL" id="FWXI01000016">
    <property type="protein sequence ID" value="SMC97473.1"/>
    <property type="molecule type" value="Genomic_DNA"/>
</dbReference>
<dbReference type="InterPro" id="IPR000706">
    <property type="entry name" value="AGPR_type-1"/>
</dbReference>
<dbReference type="PANTHER" id="PTHR32338">
    <property type="entry name" value="N-ACETYL-GAMMA-GLUTAMYL-PHOSPHATE REDUCTASE, CHLOROPLASTIC-RELATED-RELATED"/>
    <property type="match status" value="1"/>
</dbReference>
<keyword evidence="2 7" id="KW-0055">Arginine biosynthesis</keyword>
<proteinExistence type="inferred from homology"/>
<keyword evidence="5 7" id="KW-0560">Oxidoreductase</keyword>
<dbReference type="InterPro" id="IPR000534">
    <property type="entry name" value="Semialdehyde_DH_NAD-bd"/>
</dbReference>
<evidence type="ECO:0000256" key="4">
    <source>
        <dbReference type="ARBA" id="ARBA00022857"/>
    </source>
</evidence>
<dbReference type="Proteomes" id="UP000192738">
    <property type="component" value="Unassembled WGS sequence"/>
</dbReference>
<dbReference type="STRING" id="112901.SAMN04488500_11643"/>
<protein>
    <recommendedName>
        <fullName evidence="7">N-acetyl-gamma-glutamyl-phosphate reductase</fullName>
        <shortName evidence="7">AGPR</shortName>
        <ecNumber evidence="7">1.2.1.38</ecNumber>
    </recommendedName>
    <alternativeName>
        <fullName evidence="7">N-acetyl-glutamate semialdehyde dehydrogenase</fullName>
        <shortName evidence="7">NAGSA dehydrogenase</shortName>
    </alternativeName>
</protein>
<dbReference type="Pfam" id="PF01118">
    <property type="entry name" value="Semialdhyde_dh"/>
    <property type="match status" value="1"/>
</dbReference>
<keyword evidence="4 7" id="KW-0521">NADP</keyword>
<dbReference type="OrthoDB" id="9801289at2"/>
<evidence type="ECO:0000256" key="1">
    <source>
        <dbReference type="ARBA" id="ARBA00004862"/>
    </source>
</evidence>
<comment type="similarity">
    <text evidence="7">Belongs to the NAGSA dehydrogenase family. Type 1 subfamily.</text>
</comment>
<evidence type="ECO:0000313" key="11">
    <source>
        <dbReference type="Proteomes" id="UP000192738"/>
    </source>
</evidence>
<keyword evidence="3 7" id="KW-0028">Amino-acid biosynthesis</keyword>
<evidence type="ECO:0000256" key="3">
    <source>
        <dbReference type="ARBA" id="ARBA00022605"/>
    </source>
</evidence>
<dbReference type="GO" id="GO:0003942">
    <property type="term" value="F:N-acetyl-gamma-glutamyl-phosphate reductase activity"/>
    <property type="evidence" value="ECO:0007669"/>
    <property type="project" value="UniProtKB-UniRule"/>
</dbReference>
<reference evidence="10 11" key="1">
    <citation type="submission" date="2017-04" db="EMBL/GenBank/DDBJ databases">
        <authorList>
            <person name="Afonso C.L."/>
            <person name="Miller P.J."/>
            <person name="Scott M.A."/>
            <person name="Spackman E."/>
            <person name="Goraichik I."/>
            <person name="Dimitrov K.M."/>
            <person name="Suarez D.L."/>
            <person name="Swayne D.E."/>
        </authorList>
    </citation>
    <scope>NUCLEOTIDE SEQUENCE [LARGE SCALE GENOMIC DNA]</scope>
    <source>
        <strain evidence="10 11">DSM 5090</strain>
    </source>
</reference>
<dbReference type="PANTHER" id="PTHR32338:SF10">
    <property type="entry name" value="N-ACETYL-GAMMA-GLUTAMYL-PHOSPHATE REDUCTASE, CHLOROPLASTIC-RELATED"/>
    <property type="match status" value="1"/>
</dbReference>
<keyword evidence="7" id="KW-0963">Cytoplasm</keyword>
<dbReference type="CDD" id="cd23934">
    <property type="entry name" value="AGPR_1_C"/>
    <property type="match status" value="1"/>
</dbReference>
<comment type="catalytic activity">
    <reaction evidence="6 7">
        <text>N-acetyl-L-glutamate 5-semialdehyde + phosphate + NADP(+) = N-acetyl-L-glutamyl 5-phosphate + NADPH + H(+)</text>
        <dbReference type="Rhea" id="RHEA:21588"/>
        <dbReference type="ChEBI" id="CHEBI:15378"/>
        <dbReference type="ChEBI" id="CHEBI:29123"/>
        <dbReference type="ChEBI" id="CHEBI:43474"/>
        <dbReference type="ChEBI" id="CHEBI:57783"/>
        <dbReference type="ChEBI" id="CHEBI:57936"/>
        <dbReference type="ChEBI" id="CHEBI:58349"/>
        <dbReference type="EC" id="1.2.1.38"/>
    </reaction>
</comment>
<dbReference type="InterPro" id="IPR036291">
    <property type="entry name" value="NAD(P)-bd_dom_sf"/>
</dbReference>
<dbReference type="Pfam" id="PF22698">
    <property type="entry name" value="Semialdhyde_dhC_1"/>
    <property type="match status" value="1"/>
</dbReference>
<name>A0A1W2DJ67_9FIRM</name>
<dbReference type="HAMAP" id="MF_00150">
    <property type="entry name" value="ArgC_type1"/>
    <property type="match status" value="1"/>
</dbReference>
<accession>A0A1W2DJ67</accession>
<dbReference type="SUPFAM" id="SSF55347">
    <property type="entry name" value="Glyceraldehyde-3-phosphate dehydrogenase-like, C-terminal domain"/>
    <property type="match status" value="1"/>
</dbReference>
<dbReference type="SUPFAM" id="SSF51735">
    <property type="entry name" value="NAD(P)-binding Rossmann-fold domains"/>
    <property type="match status" value="1"/>
</dbReference>
<dbReference type="PROSITE" id="PS01224">
    <property type="entry name" value="ARGC"/>
    <property type="match status" value="1"/>
</dbReference>
<evidence type="ECO:0000256" key="8">
    <source>
        <dbReference type="PROSITE-ProRule" id="PRU10010"/>
    </source>
</evidence>
<feature type="active site" evidence="7 8">
    <location>
        <position position="150"/>
    </location>
</feature>
<evidence type="ECO:0000256" key="2">
    <source>
        <dbReference type="ARBA" id="ARBA00022571"/>
    </source>
</evidence>
<dbReference type="InterPro" id="IPR023013">
    <property type="entry name" value="AGPR_AS"/>
</dbReference>
<dbReference type="EC" id="1.2.1.38" evidence="7"/>
<dbReference type="CDD" id="cd17895">
    <property type="entry name" value="AGPR_1_N"/>
    <property type="match status" value="1"/>
</dbReference>
<dbReference type="SMART" id="SM00859">
    <property type="entry name" value="Semialdhyde_dh"/>
    <property type="match status" value="1"/>
</dbReference>
<sequence length="346" mass="37765">MKISIVGATGYTGAELLRILASHPAAEVLYITSESQPGTDINEVYPHLTRFYNKTLASLADLDKIAIESDVIFIGLPHGHAMEVGRKATAANPNIRIIDLGADYRFKNHDVYEQWYKVPHTHKEAQAVYGLTELNRSQVREAAIVGNPGCYTTASILALAPLVQHKLIDLTSIIVDAKSGVSGAGRSLSLGSHFTEVFESVKAYNVAGHRHTPEIEAVLGELAGEELVISFTPHLIPMPRGILSTCYARLKEGVSPEKVDEAYDSMYGSEYFIRLLGRGGYPATKNTRGTNFCDLGWHIDKRTGRVIAIAAIDNLVKGAAGQAIQNMNVMFKMEERTGLDNAPLYP</sequence>
<evidence type="ECO:0000259" key="9">
    <source>
        <dbReference type="SMART" id="SM00859"/>
    </source>
</evidence>
<dbReference type="GO" id="GO:0005737">
    <property type="term" value="C:cytoplasm"/>
    <property type="evidence" value="ECO:0007669"/>
    <property type="project" value="UniProtKB-SubCell"/>
</dbReference>
<comment type="pathway">
    <text evidence="1 7">Amino-acid biosynthesis; L-arginine biosynthesis; N(2)-acetyl-L-ornithine from L-glutamate: step 3/4.</text>
</comment>
<dbReference type="InterPro" id="IPR058924">
    <property type="entry name" value="AGPR_dimerisation_dom"/>
</dbReference>
<dbReference type="GO" id="GO:0051287">
    <property type="term" value="F:NAD binding"/>
    <property type="evidence" value="ECO:0007669"/>
    <property type="project" value="InterPro"/>
</dbReference>
<dbReference type="NCBIfam" id="TIGR01850">
    <property type="entry name" value="argC"/>
    <property type="match status" value="1"/>
</dbReference>
<dbReference type="Gene3D" id="3.40.50.720">
    <property type="entry name" value="NAD(P)-binding Rossmann-like Domain"/>
    <property type="match status" value="1"/>
</dbReference>
<dbReference type="InterPro" id="IPR050085">
    <property type="entry name" value="AGPR"/>
</dbReference>
<keyword evidence="11" id="KW-1185">Reference proteome</keyword>
<evidence type="ECO:0000256" key="6">
    <source>
        <dbReference type="ARBA" id="ARBA00050557"/>
    </source>
</evidence>
<evidence type="ECO:0000256" key="7">
    <source>
        <dbReference type="HAMAP-Rule" id="MF_00150"/>
    </source>
</evidence>
<evidence type="ECO:0000313" key="10">
    <source>
        <dbReference type="EMBL" id="SMC97473.1"/>
    </source>
</evidence>
<comment type="subcellular location">
    <subcellularLocation>
        <location evidence="7">Cytoplasm</location>
    </subcellularLocation>
</comment>
<comment type="function">
    <text evidence="7">Catalyzes the NADPH-dependent reduction of N-acetyl-5-glutamyl phosphate to yield N-acetyl-L-glutamate 5-semialdehyde.</text>
</comment>
<dbReference type="AlphaFoldDB" id="A0A1W2DJ67"/>
<dbReference type="GO" id="GO:0070401">
    <property type="term" value="F:NADP+ binding"/>
    <property type="evidence" value="ECO:0007669"/>
    <property type="project" value="InterPro"/>
</dbReference>
<dbReference type="Gene3D" id="3.30.360.10">
    <property type="entry name" value="Dihydrodipicolinate Reductase, domain 2"/>
    <property type="match status" value="1"/>
</dbReference>
<dbReference type="GO" id="GO:0006526">
    <property type="term" value="P:L-arginine biosynthetic process"/>
    <property type="evidence" value="ECO:0007669"/>
    <property type="project" value="UniProtKB-UniRule"/>
</dbReference>
<feature type="domain" description="Semialdehyde dehydrogenase NAD-binding" evidence="9">
    <location>
        <begin position="2"/>
        <end position="142"/>
    </location>
</feature>
<organism evidence="10 11">
    <name type="scientific">Sporomusa malonica</name>
    <dbReference type="NCBI Taxonomy" id="112901"/>
    <lineage>
        <taxon>Bacteria</taxon>
        <taxon>Bacillati</taxon>
        <taxon>Bacillota</taxon>
        <taxon>Negativicutes</taxon>
        <taxon>Selenomonadales</taxon>
        <taxon>Sporomusaceae</taxon>
        <taxon>Sporomusa</taxon>
    </lineage>
</organism>
<dbReference type="UniPathway" id="UPA00068">
    <property type="reaction ID" value="UER00108"/>
</dbReference>
<gene>
    <name evidence="7" type="primary">argC</name>
    <name evidence="10" type="ORF">SAMN04488500_11643</name>
</gene>
<dbReference type="RefSeq" id="WP_084577097.1">
    <property type="nucleotide sequence ID" value="NZ_CP155572.1"/>
</dbReference>
<dbReference type="FunFam" id="3.30.360.10:FF:000014">
    <property type="entry name" value="N-acetyl-gamma-glutamyl-phosphate reductase"/>
    <property type="match status" value="1"/>
</dbReference>